<reference evidence="2" key="1">
    <citation type="submission" date="2022-11" db="UniProtKB">
        <authorList>
            <consortium name="WormBaseParasite"/>
        </authorList>
    </citation>
    <scope>IDENTIFICATION</scope>
</reference>
<sequence>MFYGLISACARQFCGSGLVRHFSNQCPRFLSARIAPISYVNVQSKGFCSSSNEKKFNVLSQKATFKFGAKRYFLNLVENTEDKALFFTISETFGNRKISIFLEPNIAKQLLDKLKEVKKFFDQGDSRSNCDGFAYVANFLAKRQSKNGEKNMEYSVKLKTKSEKYMDNIFYIVARNLDDDTANVISMRDDGIETFITALEGLLVAGKCIS</sequence>
<dbReference type="Gene3D" id="3.10.450.700">
    <property type="match status" value="1"/>
</dbReference>
<dbReference type="AlphaFoldDB" id="A0A914ER01"/>
<accession>A0A914ER01</accession>
<dbReference type="Proteomes" id="UP000887540">
    <property type="component" value="Unplaced"/>
</dbReference>
<evidence type="ECO:0000313" key="2">
    <source>
        <dbReference type="WBParaSite" id="ACRNAN_scaffold9897.g31812.t1"/>
    </source>
</evidence>
<organism evidence="1 2">
    <name type="scientific">Acrobeloides nanus</name>
    <dbReference type="NCBI Taxonomy" id="290746"/>
    <lineage>
        <taxon>Eukaryota</taxon>
        <taxon>Metazoa</taxon>
        <taxon>Ecdysozoa</taxon>
        <taxon>Nematoda</taxon>
        <taxon>Chromadorea</taxon>
        <taxon>Rhabditida</taxon>
        <taxon>Tylenchina</taxon>
        <taxon>Cephalobomorpha</taxon>
        <taxon>Cephaloboidea</taxon>
        <taxon>Cephalobidae</taxon>
        <taxon>Acrobeloides</taxon>
    </lineage>
</organism>
<protein>
    <submittedName>
        <fullName evidence="2">Uncharacterized protein</fullName>
    </submittedName>
</protein>
<proteinExistence type="predicted"/>
<keyword evidence="1" id="KW-1185">Reference proteome</keyword>
<evidence type="ECO:0000313" key="1">
    <source>
        <dbReference type="Proteomes" id="UP000887540"/>
    </source>
</evidence>
<name>A0A914ER01_9BILA</name>
<dbReference type="WBParaSite" id="ACRNAN_scaffold9897.g31812.t1">
    <property type="protein sequence ID" value="ACRNAN_scaffold9897.g31812.t1"/>
    <property type="gene ID" value="ACRNAN_scaffold9897.g31812"/>
</dbReference>